<evidence type="ECO:0000313" key="3">
    <source>
        <dbReference type="EMBL" id="KAK3038702.1"/>
    </source>
</evidence>
<dbReference type="SUPFAM" id="SSF56672">
    <property type="entry name" value="DNA/RNA polymerases"/>
    <property type="match status" value="1"/>
</dbReference>
<evidence type="ECO:0000313" key="4">
    <source>
        <dbReference type="Proteomes" id="UP001188597"/>
    </source>
</evidence>
<dbReference type="PANTHER" id="PTHR48475">
    <property type="entry name" value="RIBONUCLEASE H"/>
    <property type="match status" value="1"/>
</dbReference>
<organism evidence="3 4">
    <name type="scientific">Escallonia herrerae</name>
    <dbReference type="NCBI Taxonomy" id="1293975"/>
    <lineage>
        <taxon>Eukaryota</taxon>
        <taxon>Viridiplantae</taxon>
        <taxon>Streptophyta</taxon>
        <taxon>Embryophyta</taxon>
        <taxon>Tracheophyta</taxon>
        <taxon>Spermatophyta</taxon>
        <taxon>Magnoliopsida</taxon>
        <taxon>eudicotyledons</taxon>
        <taxon>Gunneridae</taxon>
        <taxon>Pentapetalae</taxon>
        <taxon>asterids</taxon>
        <taxon>campanulids</taxon>
        <taxon>Escalloniales</taxon>
        <taxon>Escalloniaceae</taxon>
        <taxon>Escallonia</taxon>
    </lineage>
</organism>
<reference evidence="3" key="1">
    <citation type="submission" date="2022-12" db="EMBL/GenBank/DDBJ databases">
        <title>Draft genome assemblies for two species of Escallonia (Escalloniales).</title>
        <authorList>
            <person name="Chanderbali A."/>
            <person name="Dervinis C."/>
            <person name="Anghel I."/>
            <person name="Soltis D."/>
            <person name="Soltis P."/>
            <person name="Zapata F."/>
        </authorList>
    </citation>
    <scope>NUCLEOTIDE SEQUENCE</scope>
    <source>
        <strain evidence="3">UCBG64.0493</strain>
        <tissue evidence="3">Leaf</tissue>
    </source>
</reference>
<dbReference type="Proteomes" id="UP001188597">
    <property type="component" value="Unassembled WGS sequence"/>
</dbReference>
<dbReference type="Gene3D" id="3.30.70.270">
    <property type="match status" value="1"/>
</dbReference>
<dbReference type="InterPro" id="IPR041577">
    <property type="entry name" value="RT_RNaseH_2"/>
</dbReference>
<keyword evidence="4" id="KW-1185">Reference proteome</keyword>
<gene>
    <name evidence="3" type="ORF">RJ639_028309</name>
</gene>
<dbReference type="InterPro" id="IPR043128">
    <property type="entry name" value="Rev_trsase/Diguanyl_cyclase"/>
</dbReference>
<dbReference type="PANTHER" id="PTHR48475:SF2">
    <property type="entry name" value="RIBONUCLEASE H"/>
    <property type="match status" value="1"/>
</dbReference>
<comment type="caution">
    <text evidence="3">The sequence shown here is derived from an EMBL/GenBank/DDBJ whole genome shotgun (WGS) entry which is preliminary data.</text>
</comment>
<proteinExistence type="predicted"/>
<dbReference type="AlphaFoldDB" id="A0AA89BJ94"/>
<dbReference type="Pfam" id="PF17919">
    <property type="entry name" value="RT_RNaseH_2"/>
    <property type="match status" value="1"/>
</dbReference>
<evidence type="ECO:0000259" key="2">
    <source>
        <dbReference type="Pfam" id="PF17919"/>
    </source>
</evidence>
<dbReference type="InterPro" id="IPR043502">
    <property type="entry name" value="DNA/RNA_pol_sf"/>
</dbReference>
<feature type="domain" description="Reverse transcriptase/retrotransposon-derived protein RNase H-like" evidence="2">
    <location>
        <begin position="245"/>
        <end position="343"/>
    </location>
</feature>
<sequence>MARGVRSGIPLRFSLNKCSPENMSDLLDRMEKYLRAEEDSTTSQHEETYTGQKRQDRPEGRNPNKSKRSRTTLSKAFTPLNTSRGQILNQIKACARQVNLTQGPAKRTKASTFLEFDDADLEGISLPNDDALVITLRIDAFQVKRILVNTGSSAVIIFEDPFNQMGIFDDRLKPISYPLYGFTGVGFVKGDQTLDRRCYVAFCRAKETLSVDDQRDEKALRFLSKSAERCLLFFKALKNIKNFKWMTKCQTSFDALKEYLLSPPLFSKPILGEDLFLYLAVAESAVSAVLVREQDGQQLPIYYMTKVLQGAEQRYLNAEKLAFALLTTARKLRPYFQSHTIIVLTDKLLRRILHRPDLFSRLVPWSVELGKFDIYYRPRPSIKGQALADFIVECTLLVEVKEGRFHRALIPIEVGLSYLRLTTHDPVQNEKALRANLDLLDERCEQAAMRLAAYQHRVSKFYNQRVRHRAFRVGDLVLRSIEALALREVVGKLAPNWEGPYRVVKLGGPDAYHLEHMDGRTIPRTWNAANLRHYYA</sequence>
<feature type="region of interest" description="Disordered" evidence="1">
    <location>
        <begin position="36"/>
        <end position="76"/>
    </location>
</feature>
<feature type="compositionally biased region" description="Basic and acidic residues" evidence="1">
    <location>
        <begin position="36"/>
        <end position="62"/>
    </location>
</feature>
<evidence type="ECO:0000256" key="1">
    <source>
        <dbReference type="SAM" id="MobiDB-lite"/>
    </source>
</evidence>
<dbReference type="EMBL" id="JAVXUP010000090">
    <property type="protein sequence ID" value="KAK3038702.1"/>
    <property type="molecule type" value="Genomic_DNA"/>
</dbReference>
<name>A0AA89BJ94_9ASTE</name>
<protein>
    <recommendedName>
        <fullName evidence="2">Reverse transcriptase/retrotransposon-derived protein RNase H-like domain-containing protein</fullName>
    </recommendedName>
</protein>
<accession>A0AA89BJ94</accession>